<reference evidence="3" key="1">
    <citation type="submission" date="2015-09" db="EMBL/GenBank/DDBJ databases">
        <authorList>
            <person name="Sai Rama Sridatta P."/>
        </authorList>
    </citation>
    <scope>NUCLEOTIDE SEQUENCE [LARGE SCALE GENOMIC DNA]</scope>
</reference>
<dbReference type="InParanoid" id="A0A4W6C8I1"/>
<dbReference type="Ensembl" id="ENSLCAT00010010092.1">
    <property type="protein sequence ID" value="ENSLCAP00010009867.1"/>
    <property type="gene ID" value="ENSLCAG00010004739.1"/>
</dbReference>
<keyword evidence="1" id="KW-0732">Signal</keyword>
<reference evidence="2" key="2">
    <citation type="submission" date="2025-08" db="UniProtKB">
        <authorList>
            <consortium name="Ensembl"/>
        </authorList>
    </citation>
    <scope>IDENTIFICATION</scope>
</reference>
<feature type="chain" id="PRO_5021356990" description="Gastrin/cholecystokinin peptide hormone domain-containing protein" evidence="1">
    <location>
        <begin position="24"/>
        <end position="131"/>
    </location>
</feature>
<name>A0A4W6C8I1_LATCA</name>
<dbReference type="GeneTree" id="ENSGT00650000094838"/>
<keyword evidence="3" id="KW-1185">Reference proteome</keyword>
<dbReference type="AlphaFoldDB" id="A0A4W6C8I1"/>
<feature type="signal peptide" evidence="1">
    <location>
        <begin position="1"/>
        <end position="23"/>
    </location>
</feature>
<evidence type="ECO:0000313" key="2">
    <source>
        <dbReference type="Ensembl" id="ENSLCAP00010009867.1"/>
    </source>
</evidence>
<accession>A0A4W6C8I1</accession>
<proteinExistence type="predicted"/>
<protein>
    <recommendedName>
        <fullName evidence="4">Gastrin/cholecystokinin peptide hormone domain-containing protein</fullName>
    </recommendedName>
</protein>
<dbReference type="STRING" id="8187.ENSLCAP00010009867"/>
<organism evidence="2 3">
    <name type="scientific">Lates calcarifer</name>
    <name type="common">Barramundi</name>
    <name type="synonym">Holocentrus calcarifer</name>
    <dbReference type="NCBI Taxonomy" id="8187"/>
    <lineage>
        <taxon>Eukaryota</taxon>
        <taxon>Metazoa</taxon>
        <taxon>Chordata</taxon>
        <taxon>Craniata</taxon>
        <taxon>Vertebrata</taxon>
        <taxon>Euteleostomi</taxon>
        <taxon>Actinopterygii</taxon>
        <taxon>Neopterygii</taxon>
        <taxon>Teleostei</taxon>
        <taxon>Neoteleostei</taxon>
        <taxon>Acanthomorphata</taxon>
        <taxon>Carangaria</taxon>
        <taxon>Carangaria incertae sedis</taxon>
        <taxon>Centropomidae</taxon>
        <taxon>Lates</taxon>
    </lineage>
</organism>
<sequence length="131" mass="15202">MKGSYQLWPVFIILATIPCMLHSSESPAAVVGKMYPRGNHWAVALRPCLICRRQFPTATTSHPPETAGVTELERFEHLIEGLLQRESQKQMRLQTADRLLRLHSGWRQEDRDKYLREVSLWILTPYLCISQ</sequence>
<reference evidence="2" key="3">
    <citation type="submission" date="2025-09" db="UniProtKB">
        <authorList>
            <consortium name="Ensembl"/>
        </authorList>
    </citation>
    <scope>IDENTIFICATION</scope>
</reference>
<dbReference type="Proteomes" id="UP000314980">
    <property type="component" value="Unassembled WGS sequence"/>
</dbReference>
<evidence type="ECO:0008006" key="4">
    <source>
        <dbReference type="Google" id="ProtNLM"/>
    </source>
</evidence>
<evidence type="ECO:0000313" key="3">
    <source>
        <dbReference type="Proteomes" id="UP000314980"/>
    </source>
</evidence>
<evidence type="ECO:0000256" key="1">
    <source>
        <dbReference type="SAM" id="SignalP"/>
    </source>
</evidence>